<proteinExistence type="predicted"/>
<protein>
    <recommendedName>
        <fullName evidence="2">CoA transferase</fullName>
    </recommendedName>
</protein>
<dbReference type="Gene3D" id="3.40.50.10540">
    <property type="entry name" value="Crotonobetainyl-coa:carnitine coa-transferase, domain 1"/>
    <property type="match status" value="1"/>
</dbReference>
<evidence type="ECO:0000313" key="1">
    <source>
        <dbReference type="EMBL" id="GAH92392.1"/>
    </source>
</evidence>
<feature type="non-terminal residue" evidence="1">
    <location>
        <position position="48"/>
    </location>
</feature>
<comment type="caution">
    <text evidence="1">The sequence shown here is derived from an EMBL/GenBank/DDBJ whole genome shotgun (WGS) entry which is preliminary data.</text>
</comment>
<dbReference type="InterPro" id="IPR023606">
    <property type="entry name" value="CoA-Trfase_III_dom_1_sf"/>
</dbReference>
<dbReference type="AlphaFoldDB" id="X1JEH3"/>
<evidence type="ECO:0008006" key="2">
    <source>
        <dbReference type="Google" id="ProtNLM"/>
    </source>
</evidence>
<reference evidence="1" key="1">
    <citation type="journal article" date="2014" name="Front. Microbiol.">
        <title>High frequency of phylogenetically diverse reductive dehalogenase-homologous genes in deep subseafloor sedimentary metagenomes.</title>
        <authorList>
            <person name="Kawai M."/>
            <person name="Futagami T."/>
            <person name="Toyoda A."/>
            <person name="Takaki Y."/>
            <person name="Nishi S."/>
            <person name="Hori S."/>
            <person name="Arai W."/>
            <person name="Tsubouchi T."/>
            <person name="Morono Y."/>
            <person name="Uchiyama I."/>
            <person name="Ito T."/>
            <person name="Fujiyama A."/>
            <person name="Inagaki F."/>
            <person name="Takami H."/>
        </authorList>
    </citation>
    <scope>NUCLEOTIDE SEQUENCE</scope>
    <source>
        <strain evidence="1">Expedition CK06-06</strain>
    </source>
</reference>
<dbReference type="EMBL" id="BARU01049331">
    <property type="protein sequence ID" value="GAH92392.1"/>
    <property type="molecule type" value="Genomic_DNA"/>
</dbReference>
<dbReference type="InterPro" id="IPR003673">
    <property type="entry name" value="CoA-Trfase_fam_III"/>
</dbReference>
<dbReference type="Pfam" id="PF02515">
    <property type="entry name" value="CoA_transf_3"/>
    <property type="match status" value="1"/>
</dbReference>
<sequence length="48" mass="5109">RPVPLMGSSDLRSAATSAFAILIALYHRARTGEGQHIDLSSVETISVL</sequence>
<dbReference type="GO" id="GO:0003824">
    <property type="term" value="F:catalytic activity"/>
    <property type="evidence" value="ECO:0007669"/>
    <property type="project" value="InterPro"/>
</dbReference>
<dbReference type="SUPFAM" id="SSF89796">
    <property type="entry name" value="CoA-transferase family III (CaiB/BaiF)"/>
    <property type="match status" value="1"/>
</dbReference>
<accession>X1JEH3</accession>
<organism evidence="1">
    <name type="scientific">marine sediment metagenome</name>
    <dbReference type="NCBI Taxonomy" id="412755"/>
    <lineage>
        <taxon>unclassified sequences</taxon>
        <taxon>metagenomes</taxon>
        <taxon>ecological metagenomes</taxon>
    </lineage>
</organism>
<feature type="non-terminal residue" evidence="1">
    <location>
        <position position="1"/>
    </location>
</feature>
<gene>
    <name evidence="1" type="ORF">S03H2_72701</name>
</gene>
<name>X1JEH3_9ZZZZ</name>